<dbReference type="EMBL" id="JBICCN010000027">
    <property type="protein sequence ID" value="KAL3100920.1"/>
    <property type="molecule type" value="Genomic_DNA"/>
</dbReference>
<dbReference type="AlphaFoldDB" id="A0ABD2KDA1"/>
<name>A0ABD2KDA1_HETSC</name>
<keyword evidence="2" id="KW-1185">Reference proteome</keyword>
<dbReference type="Proteomes" id="UP001620645">
    <property type="component" value="Unassembled WGS sequence"/>
</dbReference>
<proteinExistence type="predicted"/>
<gene>
    <name evidence="1" type="ORF">niasHS_001380</name>
</gene>
<comment type="caution">
    <text evidence="1">The sequence shown here is derived from an EMBL/GenBank/DDBJ whole genome shotgun (WGS) entry which is preliminary data.</text>
</comment>
<protein>
    <submittedName>
        <fullName evidence="1">Uncharacterized protein</fullName>
    </submittedName>
</protein>
<organism evidence="1 2">
    <name type="scientific">Heterodera schachtii</name>
    <name type="common">Sugarbeet cyst nematode worm</name>
    <name type="synonym">Tylenchus schachtii</name>
    <dbReference type="NCBI Taxonomy" id="97005"/>
    <lineage>
        <taxon>Eukaryota</taxon>
        <taxon>Metazoa</taxon>
        <taxon>Ecdysozoa</taxon>
        <taxon>Nematoda</taxon>
        <taxon>Chromadorea</taxon>
        <taxon>Rhabditida</taxon>
        <taxon>Tylenchina</taxon>
        <taxon>Tylenchomorpha</taxon>
        <taxon>Tylenchoidea</taxon>
        <taxon>Heteroderidae</taxon>
        <taxon>Heteroderinae</taxon>
        <taxon>Heterodera</taxon>
    </lineage>
</organism>
<reference evidence="1 2" key="1">
    <citation type="submission" date="2024-10" db="EMBL/GenBank/DDBJ databases">
        <authorList>
            <person name="Kim D."/>
        </authorList>
    </citation>
    <scope>NUCLEOTIDE SEQUENCE [LARGE SCALE GENOMIC DNA]</scope>
    <source>
        <strain evidence="1">Taebaek</strain>
    </source>
</reference>
<evidence type="ECO:0000313" key="1">
    <source>
        <dbReference type="EMBL" id="KAL3100920.1"/>
    </source>
</evidence>
<accession>A0ABD2KDA1</accession>
<sequence length="253" mass="28153">MLKPRPLFRQFVQSRFSSPNSSIEPHKKITTVPISAKNSATILHEFVSSLKTVNLPPSAVPNASILDKIVPKPGQRMRITDRIRTFEQIVTEIDFLYTVSTEVPSALSDEHWVQLLDTVSAAEREHLLRTIHYAQLVEKAAAAERQTLKNGTKTLDAIAGVNDDENDDGCVAHSSSSATTATTTTTTNSPDYQQMFGDEFCDQSALKSRMDTHFGLALCRNFLLEPSDRMPNLFVDCRFMYAHKTAHILSAAK</sequence>
<evidence type="ECO:0000313" key="2">
    <source>
        <dbReference type="Proteomes" id="UP001620645"/>
    </source>
</evidence>